<dbReference type="OrthoDB" id="1077582at2759"/>
<dbReference type="GO" id="GO:0016020">
    <property type="term" value="C:membrane"/>
    <property type="evidence" value="ECO:0007669"/>
    <property type="project" value="UniProtKB-SubCell"/>
</dbReference>
<feature type="transmembrane region" description="Helical" evidence="8">
    <location>
        <begin position="383"/>
        <end position="401"/>
    </location>
</feature>
<feature type="transmembrane region" description="Helical" evidence="8">
    <location>
        <begin position="17"/>
        <end position="35"/>
    </location>
</feature>
<dbReference type="AlphaFoldDB" id="A0A9P6T902"/>
<dbReference type="PANTHER" id="PTHR31595">
    <property type="entry name" value="LONG-CHAIN-ALCOHOL O-FATTY-ACYLTRANSFERASE 3-RELATED"/>
    <property type="match status" value="1"/>
</dbReference>
<feature type="transmembrane region" description="Helical" evidence="8">
    <location>
        <begin position="47"/>
        <end position="65"/>
    </location>
</feature>
<dbReference type="Proteomes" id="UP000886653">
    <property type="component" value="Unassembled WGS sequence"/>
</dbReference>
<feature type="transmembrane region" description="Helical" evidence="8">
    <location>
        <begin position="284"/>
        <end position="306"/>
    </location>
</feature>
<comment type="subcellular location">
    <subcellularLocation>
        <location evidence="1">Membrane</location>
        <topology evidence="1">Multi-pass membrane protein</topology>
    </subcellularLocation>
</comment>
<feature type="transmembrane region" description="Helical" evidence="8">
    <location>
        <begin position="313"/>
        <end position="336"/>
    </location>
</feature>
<evidence type="ECO:0000313" key="10">
    <source>
        <dbReference type="EMBL" id="KAG0142028.1"/>
    </source>
</evidence>
<dbReference type="GO" id="GO:0008374">
    <property type="term" value="F:O-acyltransferase activity"/>
    <property type="evidence" value="ECO:0007669"/>
    <property type="project" value="InterPro"/>
</dbReference>
<name>A0A9P6T902_9BASI</name>
<dbReference type="InterPro" id="IPR032805">
    <property type="entry name" value="Wax_synthase_dom"/>
</dbReference>
<evidence type="ECO:0000256" key="2">
    <source>
        <dbReference type="ARBA" id="ARBA00005179"/>
    </source>
</evidence>
<keyword evidence="11" id="KW-1185">Reference proteome</keyword>
<keyword evidence="7 8" id="KW-0472">Membrane</keyword>
<evidence type="ECO:0000256" key="4">
    <source>
        <dbReference type="ARBA" id="ARBA00022679"/>
    </source>
</evidence>
<sequence length="431" mass="49361">MDSTLDTLTCVTPSKGLIIYLIGPFLQCSLFYPPLNPQRLVRFLRLFMLPINLYACYSIAFRYCWRPLEQANGSNLLLSTLAVHSAFRSIEWASSHEPYFTRPSAWPDPLATDLKKDEDESRTQATETPRFRFLDWFTWSILAFSSMRGSHFTWGLRQSQPWDQIPFLTVPDLLRRLVVVHMTFLPALAYSILDRDLGVGWWTPTYSLPATILSNLAFGVSISGSMETYYLILTLFARLLHALPLDSPTWTSYWAPQAFSPTLFHQPHLARSMAEFWGRGWHALFRRTFLVGGTLLVKPFAAIGILRGRWKRMAILLATFFCSGLYHDLAVWGIAYSPSHPNQFKLSISHFLHTPMSYFIVQPFAILIEPLFLPYLPPMLQTAWVWAFTLVSVTGFRQAFFGQGRMLTGPKPVDQWGLLEILVPGYVLSQL</sequence>
<dbReference type="EMBL" id="MU167362">
    <property type="protein sequence ID" value="KAG0142028.1"/>
    <property type="molecule type" value="Genomic_DNA"/>
</dbReference>
<evidence type="ECO:0000256" key="6">
    <source>
        <dbReference type="ARBA" id="ARBA00022989"/>
    </source>
</evidence>
<evidence type="ECO:0000256" key="8">
    <source>
        <dbReference type="SAM" id="Phobius"/>
    </source>
</evidence>
<organism evidence="10 11">
    <name type="scientific">Cronartium quercuum f. sp. fusiforme G11</name>
    <dbReference type="NCBI Taxonomy" id="708437"/>
    <lineage>
        <taxon>Eukaryota</taxon>
        <taxon>Fungi</taxon>
        <taxon>Dikarya</taxon>
        <taxon>Basidiomycota</taxon>
        <taxon>Pucciniomycotina</taxon>
        <taxon>Pucciniomycetes</taxon>
        <taxon>Pucciniales</taxon>
        <taxon>Coleosporiaceae</taxon>
        <taxon>Cronartium</taxon>
    </lineage>
</organism>
<feature type="domain" description="Wax synthase" evidence="9">
    <location>
        <begin position="261"/>
        <end position="336"/>
    </location>
</feature>
<comment type="similarity">
    <text evidence="3">Belongs to the wax synthase family.</text>
</comment>
<comment type="pathway">
    <text evidence="2">Secondary metabolite biosynthesis.</text>
</comment>
<proteinExistence type="inferred from homology"/>
<evidence type="ECO:0000256" key="7">
    <source>
        <dbReference type="ARBA" id="ARBA00023136"/>
    </source>
</evidence>
<evidence type="ECO:0000313" key="11">
    <source>
        <dbReference type="Proteomes" id="UP000886653"/>
    </source>
</evidence>
<keyword evidence="4" id="KW-0808">Transferase</keyword>
<evidence type="ECO:0000256" key="1">
    <source>
        <dbReference type="ARBA" id="ARBA00004141"/>
    </source>
</evidence>
<dbReference type="GO" id="GO:0006629">
    <property type="term" value="P:lipid metabolic process"/>
    <property type="evidence" value="ECO:0007669"/>
    <property type="project" value="InterPro"/>
</dbReference>
<evidence type="ECO:0000259" key="9">
    <source>
        <dbReference type="Pfam" id="PF13813"/>
    </source>
</evidence>
<dbReference type="InterPro" id="IPR044851">
    <property type="entry name" value="Wax_synthase"/>
</dbReference>
<reference evidence="10" key="1">
    <citation type="submission" date="2013-11" db="EMBL/GenBank/DDBJ databases">
        <title>Genome sequence of the fusiform rust pathogen reveals effectors for host alternation and coevolution with pine.</title>
        <authorList>
            <consortium name="DOE Joint Genome Institute"/>
            <person name="Smith K."/>
            <person name="Pendleton A."/>
            <person name="Kubisiak T."/>
            <person name="Anderson C."/>
            <person name="Salamov A."/>
            <person name="Aerts A."/>
            <person name="Riley R."/>
            <person name="Clum A."/>
            <person name="Lindquist E."/>
            <person name="Ence D."/>
            <person name="Campbell M."/>
            <person name="Kronenberg Z."/>
            <person name="Feau N."/>
            <person name="Dhillon B."/>
            <person name="Hamelin R."/>
            <person name="Burleigh J."/>
            <person name="Smith J."/>
            <person name="Yandell M."/>
            <person name="Nelson C."/>
            <person name="Grigoriev I."/>
            <person name="Davis J."/>
        </authorList>
    </citation>
    <scope>NUCLEOTIDE SEQUENCE</scope>
    <source>
        <strain evidence="10">G11</strain>
    </source>
</reference>
<dbReference type="Pfam" id="PF13813">
    <property type="entry name" value="MBOAT_2"/>
    <property type="match status" value="1"/>
</dbReference>
<feature type="transmembrane region" description="Helical" evidence="8">
    <location>
        <begin position="356"/>
        <end position="376"/>
    </location>
</feature>
<comment type="caution">
    <text evidence="10">The sequence shown here is derived from an EMBL/GenBank/DDBJ whole genome shotgun (WGS) entry which is preliminary data.</text>
</comment>
<protein>
    <recommendedName>
        <fullName evidence="9">Wax synthase domain-containing protein</fullName>
    </recommendedName>
</protein>
<keyword evidence="5 8" id="KW-0812">Transmembrane</keyword>
<dbReference type="PANTHER" id="PTHR31595:SF57">
    <property type="entry name" value="OS04G0481900 PROTEIN"/>
    <property type="match status" value="1"/>
</dbReference>
<accession>A0A9P6T902</accession>
<gene>
    <name evidence="10" type="ORF">CROQUDRAFT_663040</name>
</gene>
<evidence type="ECO:0000256" key="3">
    <source>
        <dbReference type="ARBA" id="ARBA00007282"/>
    </source>
</evidence>
<evidence type="ECO:0000256" key="5">
    <source>
        <dbReference type="ARBA" id="ARBA00022692"/>
    </source>
</evidence>
<keyword evidence="6 8" id="KW-1133">Transmembrane helix</keyword>